<name>A0A918C6W5_9DEIO</name>
<evidence type="ECO:0000256" key="1">
    <source>
        <dbReference type="SAM" id="MobiDB-lite"/>
    </source>
</evidence>
<evidence type="ECO:0000313" key="2">
    <source>
        <dbReference type="EMBL" id="GGR07903.1"/>
    </source>
</evidence>
<feature type="region of interest" description="Disordered" evidence="1">
    <location>
        <begin position="1"/>
        <end position="24"/>
    </location>
</feature>
<dbReference type="Proteomes" id="UP000603865">
    <property type="component" value="Unassembled WGS sequence"/>
</dbReference>
<protein>
    <submittedName>
        <fullName evidence="2">Uncharacterized protein</fullName>
    </submittedName>
</protein>
<reference evidence="2" key="2">
    <citation type="submission" date="2020-09" db="EMBL/GenBank/DDBJ databases">
        <authorList>
            <person name="Sun Q."/>
            <person name="Ohkuma M."/>
        </authorList>
    </citation>
    <scope>NUCLEOTIDE SEQUENCE</scope>
    <source>
        <strain evidence="2">JCM 31311</strain>
    </source>
</reference>
<comment type="caution">
    <text evidence="2">The sequence shown here is derived from an EMBL/GenBank/DDBJ whole genome shotgun (WGS) entry which is preliminary data.</text>
</comment>
<organism evidence="2 3">
    <name type="scientific">Deinococcus ruber</name>
    <dbReference type="NCBI Taxonomy" id="1848197"/>
    <lineage>
        <taxon>Bacteria</taxon>
        <taxon>Thermotogati</taxon>
        <taxon>Deinococcota</taxon>
        <taxon>Deinococci</taxon>
        <taxon>Deinococcales</taxon>
        <taxon>Deinococcaceae</taxon>
        <taxon>Deinococcus</taxon>
    </lineage>
</organism>
<reference evidence="2" key="1">
    <citation type="journal article" date="2014" name="Int. J. Syst. Evol. Microbiol.">
        <title>Complete genome sequence of Corynebacterium casei LMG S-19264T (=DSM 44701T), isolated from a smear-ripened cheese.</title>
        <authorList>
            <consortium name="US DOE Joint Genome Institute (JGI-PGF)"/>
            <person name="Walter F."/>
            <person name="Albersmeier A."/>
            <person name="Kalinowski J."/>
            <person name="Ruckert C."/>
        </authorList>
    </citation>
    <scope>NUCLEOTIDE SEQUENCE</scope>
    <source>
        <strain evidence="2">JCM 31311</strain>
    </source>
</reference>
<proteinExistence type="predicted"/>
<dbReference type="AlphaFoldDB" id="A0A918C6W5"/>
<dbReference type="NCBIfam" id="NF038403">
    <property type="entry name" value="perm_prefix_1"/>
    <property type="match status" value="1"/>
</dbReference>
<accession>A0A918C6W5</accession>
<dbReference type="RefSeq" id="WP_189090042.1">
    <property type="nucleotide sequence ID" value="NZ_BMQL01000009.1"/>
</dbReference>
<keyword evidence="3" id="KW-1185">Reference proteome</keyword>
<sequence length="393" mass="42513">MNRQEEAEQRNCTQGSDRPSADELGRYLRQSSRGLYGRRRRELQAELRGHVEARCGELALLGLTRAEATRRALQELGTPAQVSAGMAGVYLLPGLARAAALSALLGAALLGVGTLFPGLAQVRGYQAAFTLPGPFTYIDVSSLNAELQRSGGTLGGTLTRPVLHLLGLKMPITVDTGNDPYLRRVLLRDYASGQTYLDLNTLVTATLRAGLRPRVSGWERPALHLNGTTLALGTPDHPVDPYSVYSLSLAPLLSQLGLTSTESARWMITTLSSRHTLTLNAPARSGVYALVSVLQLTSALTSRQQRGPVLAFDLAQPDAEGRLRFSMPYSLSALRLSTNLDALKADLSRITAADYASARRPAHALLLRLSGELSPRNTPYRVVPRHDLSTEQE</sequence>
<dbReference type="EMBL" id="BMQL01000009">
    <property type="protein sequence ID" value="GGR07903.1"/>
    <property type="molecule type" value="Genomic_DNA"/>
</dbReference>
<evidence type="ECO:0000313" key="3">
    <source>
        <dbReference type="Proteomes" id="UP000603865"/>
    </source>
</evidence>
<dbReference type="InterPro" id="IPR047928">
    <property type="entry name" value="Perm_prefix_1"/>
</dbReference>
<gene>
    <name evidence="2" type="ORF">GCM10008957_20760</name>
</gene>